<dbReference type="OMA" id="QEWEDQT"/>
<dbReference type="EMBL" id="CR382123">
    <property type="protein sequence ID" value="CAH01763.1"/>
    <property type="molecule type" value="Genomic_DNA"/>
</dbReference>
<dbReference type="FunCoup" id="Q6CT27">
    <property type="interactions" value="117"/>
</dbReference>
<dbReference type="PDBsum" id="5T58"/>
<dbReference type="Proteomes" id="UP000000598">
    <property type="component" value="Chromosome C"/>
</dbReference>
<dbReference type="KEGG" id="kla:KLLA0_C15939g"/>
<dbReference type="GO" id="GO:0000444">
    <property type="term" value="C:MIS12/MIND type complex"/>
    <property type="evidence" value="ECO:0007669"/>
    <property type="project" value="TreeGrafter"/>
</dbReference>
<dbReference type="HOGENOM" id="CLU_100671_0_0_1"/>
<evidence type="ECO:0007829" key="3">
    <source>
        <dbReference type="PDB" id="5T58"/>
    </source>
</evidence>
<gene>
    <name evidence="1" type="ORF">KLLA0_C15939g</name>
</gene>
<dbReference type="PANTHER" id="PTHR31749">
    <property type="entry name" value="KINETOCHORE-ASSOCIATED PROTEIN NSL1 HOMOLOG"/>
    <property type="match status" value="1"/>
</dbReference>
<dbReference type="InParanoid" id="Q6CT27"/>
<keyword evidence="2" id="KW-1185">Reference proteome</keyword>
<dbReference type="AlphaFoldDB" id="Q6CT27"/>
<reference evidence="3" key="2">
    <citation type="journal article" date="2016" name="Cell">
        <title>Structure of the MIND Complex Defines a Regulatory Focus for Yeast Kinetochore Assembly.</title>
        <authorList>
            <person name="Dimitrova Y.N."/>
            <person name="Jenni S."/>
            <person name="Valverde R."/>
            <person name="Khin Y."/>
            <person name="Harrison S.C."/>
        </authorList>
    </citation>
    <scope>X-RAY CRYSTALLOGRAPHY (3.21 ANGSTROMS)</scope>
</reference>
<dbReference type="InterPro" id="IPR013950">
    <property type="entry name" value="Mis14/Nsl1"/>
</dbReference>
<dbReference type="PANTHER" id="PTHR31749:SF3">
    <property type="entry name" value="KINETOCHORE-ASSOCIATED PROTEIN NSL1 HOMOLOG"/>
    <property type="match status" value="1"/>
</dbReference>
<proteinExistence type="evidence at protein level"/>
<dbReference type="eggNOG" id="ENOG502SA1D">
    <property type="taxonomic scope" value="Eukaryota"/>
</dbReference>
<keyword evidence="3" id="KW-0002">3D-structure</keyword>
<dbReference type="Pfam" id="PF08641">
    <property type="entry name" value="Mis14"/>
    <property type="match status" value="1"/>
</dbReference>
<dbReference type="SMR" id="Q6CT27"/>
<dbReference type="STRING" id="284590.Q6CT27"/>
<name>Q6CT27_KLULA</name>
<sequence>MSSYVDKLDITQKQLRFLHKQFKEIIDEKVRTALPESSEDDQVSQEIQLQLDQFLMDVLEMAGESMNVVDAGKGTTVKSVIQEVQKEYTEPFDVELNEKVRKLYQEWEDETVKVSKLRREAPQVAVSEYTKQENQLLEEIDSLIAKMDSSQPNLQNEDQDEGQNEEKTQEYWNQVANQYGSILTSLKEINDKIPTHESKQKRLRLLLDLIEKEVAT</sequence>
<dbReference type="GO" id="GO:0000070">
    <property type="term" value="P:mitotic sister chromatid segregation"/>
    <property type="evidence" value="ECO:0007669"/>
    <property type="project" value="InterPro"/>
</dbReference>
<reference evidence="1 2" key="1">
    <citation type="journal article" date="2004" name="Nature">
        <title>Genome evolution in yeasts.</title>
        <authorList>
            <consortium name="Genolevures"/>
            <person name="Dujon B."/>
            <person name="Sherman D."/>
            <person name="Fischer G."/>
            <person name="Durrens P."/>
            <person name="Casaregola S."/>
            <person name="Lafontaine I."/>
            <person name="de Montigny J."/>
            <person name="Marck C."/>
            <person name="Neuveglise C."/>
            <person name="Talla E."/>
            <person name="Goffard N."/>
            <person name="Frangeul L."/>
            <person name="Aigle M."/>
            <person name="Anthouard V."/>
            <person name="Babour A."/>
            <person name="Barbe V."/>
            <person name="Barnay S."/>
            <person name="Blanchin S."/>
            <person name="Beckerich J.M."/>
            <person name="Beyne E."/>
            <person name="Bleykasten C."/>
            <person name="Boisrame A."/>
            <person name="Boyer J."/>
            <person name="Cattolico L."/>
            <person name="Confanioleri F."/>
            <person name="de Daruvar A."/>
            <person name="Despons L."/>
            <person name="Fabre E."/>
            <person name="Fairhead C."/>
            <person name="Ferry-Dumazet H."/>
            <person name="Groppi A."/>
            <person name="Hantraye F."/>
            <person name="Hennequin C."/>
            <person name="Jauniaux N."/>
            <person name="Joyet P."/>
            <person name="Kachouri R."/>
            <person name="Kerrest A."/>
            <person name="Koszul R."/>
            <person name="Lemaire M."/>
            <person name="Lesur I."/>
            <person name="Ma L."/>
            <person name="Muller H."/>
            <person name="Nicaud J.M."/>
            <person name="Nikolski M."/>
            <person name="Oztas S."/>
            <person name="Ozier-Kalogeropoulos O."/>
            <person name="Pellenz S."/>
            <person name="Potier S."/>
            <person name="Richard G.F."/>
            <person name="Straub M.L."/>
            <person name="Suleau A."/>
            <person name="Swennene D."/>
            <person name="Tekaia F."/>
            <person name="Wesolowski-Louvel M."/>
            <person name="Westhof E."/>
            <person name="Wirth B."/>
            <person name="Zeniou-Meyer M."/>
            <person name="Zivanovic I."/>
            <person name="Bolotin-Fukuhara M."/>
            <person name="Thierry A."/>
            <person name="Bouchier C."/>
            <person name="Caudron B."/>
            <person name="Scarpelli C."/>
            <person name="Gaillardin C."/>
            <person name="Weissenbach J."/>
            <person name="Wincker P."/>
            <person name="Souciet J.L."/>
        </authorList>
    </citation>
    <scope>NUCLEOTIDE SEQUENCE [LARGE SCALE GENOMIC DNA]</scope>
    <source>
        <strain evidence="2">ATCC 8585 / CBS 2359 / DSM 70799 / NBRC 1267 / NRRL Y-1140 / WM37</strain>
    </source>
</reference>
<protein>
    <submittedName>
        <fullName evidence="1">KLLA0C15939p</fullName>
    </submittedName>
</protein>
<dbReference type="PaxDb" id="284590-Q6CT27"/>
<organism evidence="1 2">
    <name type="scientific">Kluyveromyces lactis (strain ATCC 8585 / CBS 2359 / DSM 70799 / NBRC 1267 / NRRL Y-1140 / WM37)</name>
    <name type="common">Yeast</name>
    <name type="synonym">Candida sphaerica</name>
    <dbReference type="NCBI Taxonomy" id="284590"/>
    <lineage>
        <taxon>Eukaryota</taxon>
        <taxon>Fungi</taxon>
        <taxon>Dikarya</taxon>
        <taxon>Ascomycota</taxon>
        <taxon>Saccharomycotina</taxon>
        <taxon>Saccharomycetes</taxon>
        <taxon>Saccharomycetales</taxon>
        <taxon>Saccharomycetaceae</taxon>
        <taxon>Kluyveromyces</taxon>
    </lineage>
</organism>
<accession>Q6CT27</accession>
<evidence type="ECO:0000313" key="1">
    <source>
        <dbReference type="EMBL" id="CAH01763.1"/>
    </source>
</evidence>
<evidence type="ECO:0000313" key="2">
    <source>
        <dbReference type="Proteomes" id="UP000000598"/>
    </source>
</evidence>
<dbReference type="PDB" id="5T58">
    <property type="method" value="X-ray"/>
    <property type="resolution" value="3.21 A"/>
    <property type="chains" value="N=1-216"/>
</dbReference>